<evidence type="ECO:0000313" key="4">
    <source>
        <dbReference type="EMBL" id="SCZ99306.1"/>
    </source>
</evidence>
<dbReference type="Pfam" id="PF07282">
    <property type="entry name" value="Cas12f1-like_TNB"/>
    <property type="match status" value="1"/>
</dbReference>
<feature type="compositionally biased region" description="Basic and acidic residues" evidence="2">
    <location>
        <begin position="872"/>
        <end position="889"/>
    </location>
</feature>
<feature type="compositionally biased region" description="Basic and acidic residues" evidence="2">
    <location>
        <begin position="899"/>
        <end position="909"/>
    </location>
</feature>
<sequence>MEELGTDVAAWRGLLNAIVYALRTAGPNAPKRGGASTTLTRALPSLASLDAAAFDRERKVFERAVQGRFDKMRYNYAYTAVLASAEDASKEHCGLPTLSNQTSWFEERFNQVIASIFVWEHRVEQVVGGFFHSKLRAVFEGIDTSKSTRKTTVRLLVQAVMGATIRGGEGNDGVFAETAIKIRDTLVDAKTSPMPLDLAQRAADRAHGACTLAMSIIDGHAFDVLDPRSARDVSGRSLSDFTKPAEGCRPPAPPTTLLPLLNAMRVASGIKRGIAPRLGTTTFSVSLARSSILVEQGEEIAAELVNWLEDTFLPWASAKMKTSTGQLRDELWQQIAAVKSKDALVQPQLPPLGSPWPAQSRQQTFEKVTTKYSKWYDPKVPGVNSRTPAALPDGTTPHDHGSPTARGGDDQVRWVNSAKDLQPLPTKRGGAPRLPDIADHRDEVLDILYREECKKDWAGADPIEVAVTRDDTLRRHTNDAVNNTITIGIDPGLTFPVAVSARCFDRLERAVQANLVTSARALDGDLRNGQDEIKRSRNAMLKRFKWNLSTSNSPDTILESRPSGEDDGSSEHRAGGIDGNKAVERVDASDTSHPTPTLALEEDEDDDTDDETDDEDDEDYDDYDDEDEEHTDDDNDDDEDSPDGAWDEERRGDDDDKVEDLDDLSRLYRLVFAGDRIRLARNHRTTVRAEKAKHRLIDQIFDVTGINIIGMSRLSLDGVVCEYEITYNDIRSPVDRLAVVFVGKGSNSGKISATNRTNMICRALVEKVRVLRAQGVRIVIYEVDEYLTSSVCDKPTCRDEDGKRTRLVKTGRRVNQKRNNLRVYMCPRCKLPVHRDLIAARNIAFVGWHIVVWGYHPFRNYDDSDTSNGKGKGKETGVEGEGEKGEQGKDAIAGPKAAATRDEGSHAQAEEVEQTPVEGHRQEPEEPGMWIDEEE</sequence>
<dbReference type="AlphaFoldDB" id="A0A2X0NHN5"/>
<accession>A0A2X0NHN5</accession>
<feature type="region of interest" description="Disordered" evidence="2">
    <location>
        <begin position="235"/>
        <end position="254"/>
    </location>
</feature>
<keyword evidence="1" id="KW-0238">DNA-binding</keyword>
<dbReference type="InterPro" id="IPR010095">
    <property type="entry name" value="Cas12f1-like_TNB"/>
</dbReference>
<dbReference type="EMBL" id="FMWP01000096">
    <property type="protein sequence ID" value="SCZ99306.1"/>
    <property type="molecule type" value="Genomic_DNA"/>
</dbReference>
<name>A0A2X0NHN5_9BASI</name>
<evidence type="ECO:0000256" key="1">
    <source>
        <dbReference type="ARBA" id="ARBA00023125"/>
    </source>
</evidence>
<protein>
    <submittedName>
        <fullName evidence="4">BZ3500_MvSof-1268-A1-R1_Chr3-1g05936 protein</fullName>
    </submittedName>
</protein>
<evidence type="ECO:0000313" key="5">
    <source>
        <dbReference type="Proteomes" id="UP000249723"/>
    </source>
</evidence>
<gene>
    <name evidence="4" type="ORF">BZ3500_MVSOF-1268-A1-R1_CHR3-1G05936</name>
</gene>
<feature type="compositionally biased region" description="Basic and acidic residues" evidence="2">
    <location>
        <begin position="569"/>
        <end position="590"/>
    </location>
</feature>
<feature type="compositionally biased region" description="Acidic residues" evidence="2">
    <location>
        <begin position="600"/>
        <end position="646"/>
    </location>
</feature>
<evidence type="ECO:0000259" key="3">
    <source>
        <dbReference type="Pfam" id="PF07282"/>
    </source>
</evidence>
<feature type="region of interest" description="Disordered" evidence="2">
    <location>
        <begin position="383"/>
        <end position="411"/>
    </location>
</feature>
<feature type="region of interest" description="Disordered" evidence="2">
    <location>
        <begin position="862"/>
        <end position="935"/>
    </location>
</feature>
<feature type="compositionally biased region" description="Basic and acidic residues" evidence="2">
    <location>
        <begin position="396"/>
        <end position="411"/>
    </location>
</feature>
<proteinExistence type="predicted"/>
<reference evidence="5" key="1">
    <citation type="submission" date="2016-10" db="EMBL/GenBank/DDBJ databases">
        <authorList>
            <person name="Jeantristanb JTB J.-T."/>
            <person name="Ricardo R."/>
        </authorList>
    </citation>
    <scope>NUCLEOTIDE SEQUENCE [LARGE SCALE GENOMIC DNA]</scope>
</reference>
<feature type="region of interest" description="Disordered" evidence="2">
    <location>
        <begin position="551"/>
        <end position="658"/>
    </location>
</feature>
<dbReference type="Proteomes" id="UP000249723">
    <property type="component" value="Unassembled WGS sequence"/>
</dbReference>
<dbReference type="STRING" id="289078.A0A2X0NHN5"/>
<feature type="domain" description="Cas12f1-like TNB" evidence="3">
    <location>
        <begin position="777"/>
        <end position="843"/>
    </location>
</feature>
<dbReference type="GO" id="GO:0003677">
    <property type="term" value="F:DNA binding"/>
    <property type="evidence" value="ECO:0007669"/>
    <property type="project" value="UniProtKB-KW"/>
</dbReference>
<keyword evidence="5" id="KW-1185">Reference proteome</keyword>
<evidence type="ECO:0000256" key="2">
    <source>
        <dbReference type="SAM" id="MobiDB-lite"/>
    </source>
</evidence>
<organism evidence="4 5">
    <name type="scientific">Microbotryum saponariae</name>
    <dbReference type="NCBI Taxonomy" id="289078"/>
    <lineage>
        <taxon>Eukaryota</taxon>
        <taxon>Fungi</taxon>
        <taxon>Dikarya</taxon>
        <taxon>Basidiomycota</taxon>
        <taxon>Pucciniomycotina</taxon>
        <taxon>Microbotryomycetes</taxon>
        <taxon>Microbotryales</taxon>
        <taxon>Microbotryaceae</taxon>
        <taxon>Microbotryum</taxon>
    </lineage>
</organism>